<dbReference type="RefSeq" id="WP_123568277.1">
    <property type="nucleotide sequence ID" value="NZ_MOAM01000046.1"/>
</dbReference>
<dbReference type="Proteomes" id="UP000285286">
    <property type="component" value="Unassembled WGS sequence"/>
</dbReference>
<dbReference type="InterPro" id="IPR016773">
    <property type="entry name" value="Fe3_uptake_reg_CjrA_prd"/>
</dbReference>
<organism evidence="3 4">
    <name type="scientific">Pseudomonas vranovensis</name>
    <dbReference type="NCBI Taxonomy" id="321661"/>
    <lineage>
        <taxon>Bacteria</taxon>
        <taxon>Pseudomonadati</taxon>
        <taxon>Pseudomonadota</taxon>
        <taxon>Gammaproteobacteria</taxon>
        <taxon>Pseudomonadales</taxon>
        <taxon>Pseudomonadaceae</taxon>
        <taxon>Pseudomonas</taxon>
    </lineage>
</organism>
<dbReference type="Gene3D" id="3.40.50.11550">
    <property type="match status" value="1"/>
</dbReference>
<dbReference type="Pfam" id="PF04187">
    <property type="entry name" value="Cofac_haem_bdg"/>
    <property type="match status" value="1"/>
</dbReference>
<dbReference type="AlphaFoldDB" id="A0A423CUM0"/>
<reference evidence="3 4" key="1">
    <citation type="submission" date="2016-10" db="EMBL/GenBank/DDBJ databases">
        <title>Comparative genome analysis of multiple Pseudomonas spp. focuses on biocontrol and plant growth promoting traits.</title>
        <authorList>
            <person name="Tao X.-Y."/>
            <person name="Taylor C.G."/>
        </authorList>
    </citation>
    <scope>NUCLEOTIDE SEQUENCE [LARGE SCALE GENOMIC DNA]</scope>
    <source>
        <strain evidence="3 4">15D11</strain>
    </source>
</reference>
<dbReference type="PROSITE" id="PS51257">
    <property type="entry name" value="PROKAR_LIPOPROTEIN"/>
    <property type="match status" value="1"/>
</dbReference>
<sequence length="306" mass="32997">MFKSSFIGAGLALLVGCASVNAPVADSAYTRVESHIPEWGAIIELGSGKQVSPTQLLDELAPAHTVMVGEVHDNFAHHLIEQWLATHLAKRRPQGAVVLEMLDSDQQRPVAEVQAWLGQGNQVRSQRLQQIIHWDPRWSWEQYGTLMVALMPAPAALLAGNLSGAERKRLMATAPANPDGLFPSPAIAARQHQQIKQMHCGQIDAARMNAMLAIQHARDQRMAQVLDNAQAPRLLFAGVLHTLKSLGAPQYLGQGASDPGLKVLVIAEQDHRLSANDADYVWMLPSADAEGAALVADAGGCDQPAH</sequence>
<dbReference type="PIRSF" id="PIRSF020419">
    <property type="entry name" value="Fe_uptake_reg_CjrA_prd"/>
    <property type="match status" value="1"/>
</dbReference>
<evidence type="ECO:0000313" key="4">
    <source>
        <dbReference type="Proteomes" id="UP000285286"/>
    </source>
</evidence>
<evidence type="ECO:0000256" key="1">
    <source>
        <dbReference type="SAM" id="SignalP"/>
    </source>
</evidence>
<dbReference type="Gene3D" id="1.10.8.760">
    <property type="entry name" value="Haem-binding uptake, Tiki superfamily, ChaN, domain 2"/>
    <property type="match status" value="1"/>
</dbReference>
<evidence type="ECO:0000313" key="3">
    <source>
        <dbReference type="EMBL" id="ROL63042.1"/>
    </source>
</evidence>
<dbReference type="SUPFAM" id="SSF159501">
    <property type="entry name" value="EreA/ChaN-like"/>
    <property type="match status" value="1"/>
</dbReference>
<feature type="signal peptide" evidence="1">
    <location>
        <begin position="1"/>
        <end position="22"/>
    </location>
</feature>
<keyword evidence="1" id="KW-0732">Signal</keyword>
<name>A0A423CUM0_9PSED</name>
<feature type="chain" id="PRO_5019562097" description="Haem-binding uptake Tiki superfamily ChaN domain-containing protein" evidence="1">
    <location>
        <begin position="23"/>
        <end position="306"/>
    </location>
</feature>
<keyword evidence="4" id="KW-1185">Reference proteome</keyword>
<protein>
    <recommendedName>
        <fullName evidence="2">Haem-binding uptake Tiki superfamily ChaN domain-containing protein</fullName>
    </recommendedName>
</protein>
<gene>
    <name evidence="3" type="ORF">BHU25_25675</name>
</gene>
<feature type="domain" description="Haem-binding uptake Tiki superfamily ChaN" evidence="2">
    <location>
        <begin position="56"/>
        <end position="252"/>
    </location>
</feature>
<dbReference type="InterPro" id="IPR007314">
    <property type="entry name" value="Cofac_haem-bd_dom"/>
</dbReference>
<proteinExistence type="predicted"/>
<accession>A0A423CUM0</accession>
<evidence type="ECO:0000259" key="2">
    <source>
        <dbReference type="Pfam" id="PF04187"/>
    </source>
</evidence>
<comment type="caution">
    <text evidence="3">The sequence shown here is derived from an EMBL/GenBank/DDBJ whole genome shotgun (WGS) entry which is preliminary data.</text>
</comment>
<dbReference type="EMBL" id="MOAM01000046">
    <property type="protein sequence ID" value="ROL63042.1"/>
    <property type="molecule type" value="Genomic_DNA"/>
</dbReference>